<dbReference type="AlphaFoldDB" id="A0A1A8YKX2"/>
<name>A0A1A8YKX2_PLAOA</name>
<proteinExistence type="predicted"/>
<organism evidence="1 2">
    <name type="scientific">Plasmodium ovale wallikeri</name>
    <dbReference type="NCBI Taxonomy" id="864142"/>
    <lineage>
        <taxon>Eukaryota</taxon>
        <taxon>Sar</taxon>
        <taxon>Alveolata</taxon>
        <taxon>Apicomplexa</taxon>
        <taxon>Aconoidasida</taxon>
        <taxon>Haemosporida</taxon>
        <taxon>Plasmodiidae</taxon>
        <taxon>Plasmodium</taxon>
        <taxon>Plasmodium (Plasmodium)</taxon>
    </lineage>
</organism>
<evidence type="ECO:0000313" key="2">
    <source>
        <dbReference type="Proteomes" id="UP000078550"/>
    </source>
</evidence>
<gene>
    <name evidence="1" type="ORF">POVWA2_008250</name>
</gene>
<dbReference type="Proteomes" id="UP000078550">
    <property type="component" value="Unassembled WGS sequence"/>
</dbReference>
<protein>
    <submittedName>
        <fullName evidence="1">Uncharacterized protein</fullName>
    </submittedName>
</protein>
<sequence>MYHACHACVETGEGRKKLLRMERGKMAKGYKYFAYWYRTSSIGHRNFFWVFIGSFCGYIYGKVEKNKKIKDNGIYGDLIYIDEYSVTKNNILNFEKKYNLLNAQTFKNKGYEYTKLFKAINWGDCPVNYLQLRLWKNKELYNIHMQNSNVANLLQDVKKECLSHTSDTYQTVVDDSIVRLIQGGDTEAVVQRRWYRSGDAEAVVQKRWVTRSFKCPFSCFIPRWERVCVGGNPFPLCRRTNVSSERAHLYGTPFFFPFSF</sequence>
<accession>A0A1A8YKX2</accession>
<dbReference type="EMBL" id="FLRE01000030">
    <property type="protein sequence ID" value="SBT32194.1"/>
    <property type="molecule type" value="Genomic_DNA"/>
</dbReference>
<evidence type="ECO:0000313" key="1">
    <source>
        <dbReference type="EMBL" id="SBT32194.1"/>
    </source>
</evidence>
<reference evidence="2" key="1">
    <citation type="submission" date="2016-05" db="EMBL/GenBank/DDBJ databases">
        <authorList>
            <person name="Naeem Raeece"/>
        </authorList>
    </citation>
    <scope>NUCLEOTIDE SEQUENCE [LARGE SCALE GENOMIC DNA]</scope>
</reference>